<comment type="caution">
    <text evidence="2">The sequence shown here is derived from an EMBL/GenBank/DDBJ whole genome shotgun (WGS) entry which is preliminary data.</text>
</comment>
<reference evidence="2 3" key="1">
    <citation type="submission" date="2023-01" db="EMBL/GenBank/DDBJ databases">
        <title>Analysis of 21 Apiospora genomes using comparative genomics revels a genus with tremendous synthesis potential of carbohydrate active enzymes and secondary metabolites.</title>
        <authorList>
            <person name="Sorensen T."/>
        </authorList>
    </citation>
    <scope>NUCLEOTIDE SEQUENCE [LARGE SCALE GENOMIC DNA]</scope>
    <source>
        <strain evidence="2 3">CBS 83171</strain>
    </source>
</reference>
<evidence type="ECO:0000313" key="3">
    <source>
        <dbReference type="Proteomes" id="UP001446871"/>
    </source>
</evidence>
<evidence type="ECO:0000313" key="2">
    <source>
        <dbReference type="EMBL" id="KAK8068481.1"/>
    </source>
</evidence>
<organism evidence="2 3">
    <name type="scientific">Apiospora saccharicola</name>
    <dbReference type="NCBI Taxonomy" id="335842"/>
    <lineage>
        <taxon>Eukaryota</taxon>
        <taxon>Fungi</taxon>
        <taxon>Dikarya</taxon>
        <taxon>Ascomycota</taxon>
        <taxon>Pezizomycotina</taxon>
        <taxon>Sordariomycetes</taxon>
        <taxon>Xylariomycetidae</taxon>
        <taxon>Amphisphaeriales</taxon>
        <taxon>Apiosporaceae</taxon>
        <taxon>Apiospora</taxon>
    </lineage>
</organism>
<gene>
    <name evidence="2" type="ORF">PG996_007593</name>
</gene>
<feature type="compositionally biased region" description="Low complexity" evidence="1">
    <location>
        <begin position="130"/>
        <end position="155"/>
    </location>
</feature>
<keyword evidence="3" id="KW-1185">Reference proteome</keyword>
<feature type="region of interest" description="Disordered" evidence="1">
    <location>
        <begin position="129"/>
        <end position="186"/>
    </location>
</feature>
<proteinExistence type="predicted"/>
<protein>
    <submittedName>
        <fullName evidence="2">Uncharacterized protein</fullName>
    </submittedName>
</protein>
<name>A0ABR1VDT1_9PEZI</name>
<sequence length="346" mass="38564">MDEVTSLPAEDFAFIPYCNDGDKEAVNGVREEEADLLRVRRDAFWSYCGPLLDSTGAASQLPPSLHEWAAAALTAGTGLDLLNRRLLPFLDFLNRFVADNGLDNYWLTIRATMPTAEYDKPRWHTDDMFFGSSNSGDSDESSSTPSPSTSRRWSFWPPPKPKSKSKPREDEEELFSDEQQQQQQELDLETDWKVCTTLLGPSTMFIPALHQPRARKRQFTAKEASRRANEHVCTSIRCVGCASAADDVRRSLDGSLKDLGAVQAGPGQCAFFRIGPGRGAVHSEPRMSSSSVSHYGDRGGRGGELGRIFVNVVPGKREELERLMGKWGMEFPRSWWIAPSRVSTGR</sequence>
<dbReference type="Proteomes" id="UP001446871">
    <property type="component" value="Unassembled WGS sequence"/>
</dbReference>
<dbReference type="EMBL" id="JAQQWM010000004">
    <property type="protein sequence ID" value="KAK8068481.1"/>
    <property type="molecule type" value="Genomic_DNA"/>
</dbReference>
<accession>A0ABR1VDT1</accession>
<evidence type="ECO:0000256" key="1">
    <source>
        <dbReference type="SAM" id="MobiDB-lite"/>
    </source>
</evidence>